<dbReference type="AlphaFoldDB" id="A0A447IDS2"/>
<dbReference type="EMBL" id="UZWD01000034">
    <property type="protein sequence ID" value="VDS05626.1"/>
    <property type="molecule type" value="Genomic_DNA"/>
</dbReference>
<evidence type="ECO:0000256" key="1">
    <source>
        <dbReference type="SAM" id="Phobius"/>
    </source>
</evidence>
<keyword evidence="1" id="KW-0472">Membrane</keyword>
<dbReference type="Proteomes" id="UP000268844">
    <property type="component" value="Unassembled WGS sequence"/>
</dbReference>
<dbReference type="Gene3D" id="1.25.40.10">
    <property type="entry name" value="Tetratricopeptide repeat domain"/>
    <property type="match status" value="1"/>
</dbReference>
<keyword evidence="1" id="KW-0812">Transmembrane</keyword>
<dbReference type="SUPFAM" id="SSF48452">
    <property type="entry name" value="TPR-like"/>
    <property type="match status" value="1"/>
</dbReference>
<accession>A0A447IDS2</accession>
<organism evidence="2 3">
    <name type="scientific">Devosia equisanguinis</name>
    <dbReference type="NCBI Taxonomy" id="2490941"/>
    <lineage>
        <taxon>Bacteria</taxon>
        <taxon>Pseudomonadati</taxon>
        <taxon>Pseudomonadota</taxon>
        <taxon>Alphaproteobacteria</taxon>
        <taxon>Hyphomicrobiales</taxon>
        <taxon>Devosiaceae</taxon>
        <taxon>Devosia</taxon>
    </lineage>
</organism>
<gene>
    <name evidence="2" type="ORF">DEVEQU_02768</name>
</gene>
<feature type="transmembrane region" description="Helical" evidence="1">
    <location>
        <begin position="148"/>
        <end position="168"/>
    </location>
</feature>
<reference evidence="2 3" key="1">
    <citation type="submission" date="2018-12" db="EMBL/GenBank/DDBJ databases">
        <authorList>
            <person name="Criscuolo A."/>
        </authorList>
    </citation>
    <scope>NUCLEOTIDE SEQUENCE [LARGE SCALE GENOMIC DNA]</scope>
    <source>
        <strain evidence="2">ACIP1116281</strain>
    </source>
</reference>
<sequence length="582" mass="62733">MAGDPNRDDIERALAKVLDWPEIARSPQLARFIDYIVRRKLDGDEQSIKAYSIAVDVLGRPPDFDPQSDPIVRVQARRLRALLEQYYRTDGAGDVVHIHLPVGRYIPEFLAAGAASKAEIEPDMAPPQPPPPAVSVAPPRRKRGEITVPWFVLVVGIFAILALAYSLLTLGPRQPVQAIPAGLLSRPIVSVVEFQSLTGDPADTRLAAGLAVELVTDLDQFETITTLYGGSMGGSAAGNGVDYILSGIVRREGQMLQYSAILTEVVTSSVVWSKVVSLTPEEAARPDVLDYVSGLLGRVLGSPRGPVHAKARALLLNGPLSAADENLYLCRMLFDLYRERENAAMAERASNCFQTLPERDRRSGQALAGLASLLVETTGADSGGRSRMEVVDLAQVMLNEAIDASPTSGFVWEQRARLFEAMGRHGEAEAAYGSALQLNSANTDTIAARARHLAFTGRLEAAEALAWGAINTAPDAPAWYLCVPLLVALKDGAFAAATELAERYAETDRELGPILTIMAAQGLGDGEMVNRYLPRVLDVQAFRRAGVLTQLRRRITDDDLLARVRQSLVAAGLSPAALVGSF</sequence>
<evidence type="ECO:0000313" key="3">
    <source>
        <dbReference type="Proteomes" id="UP000268844"/>
    </source>
</evidence>
<keyword evidence="3" id="KW-1185">Reference proteome</keyword>
<keyword evidence="1" id="KW-1133">Transmembrane helix</keyword>
<proteinExistence type="predicted"/>
<dbReference type="InterPro" id="IPR011990">
    <property type="entry name" value="TPR-like_helical_dom_sf"/>
</dbReference>
<protein>
    <submittedName>
        <fullName evidence="2">Uncharacterized protein</fullName>
    </submittedName>
</protein>
<name>A0A447IDS2_9HYPH</name>
<dbReference type="OrthoDB" id="100177at2"/>
<evidence type="ECO:0000313" key="2">
    <source>
        <dbReference type="EMBL" id="VDS05626.1"/>
    </source>
</evidence>